<dbReference type="EMBL" id="JACAZE010000001">
    <property type="protein sequence ID" value="KAF7323199.1"/>
    <property type="molecule type" value="Genomic_DNA"/>
</dbReference>
<accession>A0A8H6WSM5</accession>
<reference evidence="4" key="1">
    <citation type="submission" date="2020-05" db="EMBL/GenBank/DDBJ databases">
        <title>Mycena genomes resolve the evolution of fungal bioluminescence.</title>
        <authorList>
            <person name="Tsai I.J."/>
        </authorList>
    </citation>
    <scope>NUCLEOTIDE SEQUENCE</scope>
    <source>
        <strain evidence="4">110903Hualien_Pintung</strain>
    </source>
</reference>
<comment type="cofactor">
    <cofactor evidence="1 3">
        <name>pyridoxal 5'-phosphate</name>
        <dbReference type="ChEBI" id="CHEBI:597326"/>
    </cofactor>
</comment>
<dbReference type="InterPro" id="IPR051750">
    <property type="entry name" value="Trans-sulfuration_enzymes"/>
</dbReference>
<dbReference type="GO" id="GO:0019346">
    <property type="term" value="P:transsulfuration"/>
    <property type="evidence" value="ECO:0007669"/>
    <property type="project" value="InterPro"/>
</dbReference>
<dbReference type="OrthoDB" id="10047078at2759"/>
<dbReference type="InterPro" id="IPR015422">
    <property type="entry name" value="PyrdxlP-dep_Trfase_small"/>
</dbReference>
<evidence type="ECO:0000256" key="2">
    <source>
        <dbReference type="ARBA" id="ARBA00022898"/>
    </source>
</evidence>
<dbReference type="Proteomes" id="UP000613580">
    <property type="component" value="Unassembled WGS sequence"/>
</dbReference>
<evidence type="ECO:0000313" key="5">
    <source>
        <dbReference type="Proteomes" id="UP000613580"/>
    </source>
</evidence>
<dbReference type="Gene3D" id="3.90.1150.10">
    <property type="entry name" value="Aspartate Aminotransferase, domain 1"/>
    <property type="match status" value="1"/>
</dbReference>
<dbReference type="Pfam" id="PF01053">
    <property type="entry name" value="Cys_Met_Meta_PP"/>
    <property type="match status" value="1"/>
</dbReference>
<evidence type="ECO:0000256" key="3">
    <source>
        <dbReference type="RuleBase" id="RU362118"/>
    </source>
</evidence>
<dbReference type="Gene3D" id="3.40.640.10">
    <property type="entry name" value="Type I PLP-dependent aspartate aminotransferase-like (Major domain)"/>
    <property type="match status" value="1"/>
</dbReference>
<dbReference type="PANTHER" id="PTHR42699:SF1">
    <property type="entry name" value="CYSTATHIONINE GAMMA-SYNTHASE-RELATED"/>
    <property type="match status" value="1"/>
</dbReference>
<evidence type="ECO:0000256" key="1">
    <source>
        <dbReference type="ARBA" id="ARBA00001933"/>
    </source>
</evidence>
<evidence type="ECO:0000313" key="4">
    <source>
        <dbReference type="EMBL" id="KAF7323199.1"/>
    </source>
</evidence>
<dbReference type="InterPro" id="IPR015424">
    <property type="entry name" value="PyrdxlP-dep_Trfase"/>
</dbReference>
<keyword evidence="5" id="KW-1185">Reference proteome</keyword>
<protein>
    <submittedName>
        <fullName evidence="4">PLC-like phosphodiesterase</fullName>
    </submittedName>
</protein>
<dbReference type="PANTHER" id="PTHR42699">
    <property type="match status" value="1"/>
</dbReference>
<comment type="similarity">
    <text evidence="3">Belongs to the trans-sulfuration enzymes family.</text>
</comment>
<proteinExistence type="inferred from homology"/>
<gene>
    <name evidence="4" type="ORF">HMN09_00100400</name>
</gene>
<dbReference type="GO" id="GO:0003962">
    <property type="term" value="F:cystathionine gamma-synthase activity"/>
    <property type="evidence" value="ECO:0007669"/>
    <property type="project" value="TreeGrafter"/>
</dbReference>
<sequence length="574" mass="63077">MHIEQTPALGYPIPPSTPHGVANALPEWEHNLLLPAGKAAEIMKESTYPRFTIHPHVVELTEVIATSLRVDLEEHLCILFPALLLAEEFQSYVHLNCAPAFCTVHDATQISNPPQGHSIFAAVCNAPKGDVMSFHIFSGSGISPRLAEICLQRRAGRFDAPLSLPSLTNHCFSDYYLRHAPLESAAEAKQLIRTRVSGLIGGTNIRGVPGTSPEDVYLYASGMQAIWRCHKLLAALNPTGAKLKVAHVKFVNLFRLFNAAKRQHSLLYCDSYRFLELPDGSGFEFFTADTVDDLEKLLESGTPTQPAVLAICTDFPGNPHIRSADLRRLHTLAQKHGVPLIVDETICSFLNVQVLPYCDLAVSSLTKLFSGMANVLGGAIMLNPTSRFYPRFKSAMQEMYADYLFDHDALVLEMNSREIVQRTAVTNENAEKLADMLYSLSQAGGVRESVLVAVHYPKYRDRENFECVQNPLAVTAGLTRPGYGCLLSATFASLEATKAFYNALQCYKGTTLGTVFTLATAFSVLAFPPAKMEWIEEHGVEKSLVRFSVGMEDPQALMDCVRDALNVAQNAVGA</sequence>
<dbReference type="InterPro" id="IPR000277">
    <property type="entry name" value="Cys/Met-Metab_PyrdxlP-dep_enz"/>
</dbReference>
<organism evidence="4 5">
    <name type="scientific">Mycena chlorophos</name>
    <name type="common">Agaric fungus</name>
    <name type="synonym">Agaricus chlorophos</name>
    <dbReference type="NCBI Taxonomy" id="658473"/>
    <lineage>
        <taxon>Eukaryota</taxon>
        <taxon>Fungi</taxon>
        <taxon>Dikarya</taxon>
        <taxon>Basidiomycota</taxon>
        <taxon>Agaricomycotina</taxon>
        <taxon>Agaricomycetes</taxon>
        <taxon>Agaricomycetidae</taxon>
        <taxon>Agaricales</taxon>
        <taxon>Marasmiineae</taxon>
        <taxon>Mycenaceae</taxon>
        <taxon>Mycena</taxon>
    </lineage>
</organism>
<dbReference type="GO" id="GO:0030170">
    <property type="term" value="F:pyridoxal phosphate binding"/>
    <property type="evidence" value="ECO:0007669"/>
    <property type="project" value="InterPro"/>
</dbReference>
<name>A0A8H6WSM5_MYCCL</name>
<dbReference type="AlphaFoldDB" id="A0A8H6WSM5"/>
<dbReference type="InterPro" id="IPR015421">
    <property type="entry name" value="PyrdxlP-dep_Trfase_major"/>
</dbReference>
<dbReference type="SUPFAM" id="SSF53383">
    <property type="entry name" value="PLP-dependent transferases"/>
    <property type="match status" value="1"/>
</dbReference>
<comment type="caution">
    <text evidence="4">The sequence shown here is derived from an EMBL/GenBank/DDBJ whole genome shotgun (WGS) entry which is preliminary data.</text>
</comment>
<keyword evidence="2 3" id="KW-0663">Pyridoxal phosphate</keyword>